<evidence type="ECO:0000313" key="2">
    <source>
        <dbReference type="EMBL" id="OMO61322.1"/>
    </source>
</evidence>
<feature type="compositionally biased region" description="Low complexity" evidence="1">
    <location>
        <begin position="32"/>
        <end position="42"/>
    </location>
</feature>
<dbReference type="Gramene" id="OMO61322">
    <property type="protein sequence ID" value="OMO61322"/>
    <property type="gene ID" value="CCACVL1_23609"/>
</dbReference>
<evidence type="ECO:0000313" key="3">
    <source>
        <dbReference type="Proteomes" id="UP000188268"/>
    </source>
</evidence>
<feature type="region of interest" description="Disordered" evidence="1">
    <location>
        <begin position="23"/>
        <end position="42"/>
    </location>
</feature>
<protein>
    <submittedName>
        <fullName evidence="2">Uncharacterized protein</fullName>
    </submittedName>
</protein>
<name>A0A1R3GTB7_COCAP</name>
<proteinExistence type="predicted"/>
<accession>A0A1R3GTB7</accession>
<dbReference type="AlphaFoldDB" id="A0A1R3GTB7"/>
<evidence type="ECO:0000256" key="1">
    <source>
        <dbReference type="SAM" id="MobiDB-lite"/>
    </source>
</evidence>
<sequence length="42" mass="4766">MADDQIFVWVLCDSRAVYVRVMGGHESDKPTKPTTTDPTDPW</sequence>
<dbReference type="Proteomes" id="UP000188268">
    <property type="component" value="Unassembled WGS sequence"/>
</dbReference>
<keyword evidence="3" id="KW-1185">Reference proteome</keyword>
<gene>
    <name evidence="2" type="ORF">CCACVL1_23609</name>
</gene>
<comment type="caution">
    <text evidence="2">The sequence shown here is derived from an EMBL/GenBank/DDBJ whole genome shotgun (WGS) entry which is preliminary data.</text>
</comment>
<dbReference type="EMBL" id="AWWV01013504">
    <property type="protein sequence ID" value="OMO61322.1"/>
    <property type="molecule type" value="Genomic_DNA"/>
</dbReference>
<reference evidence="2 3" key="1">
    <citation type="submission" date="2013-09" db="EMBL/GenBank/DDBJ databases">
        <title>Corchorus capsularis genome sequencing.</title>
        <authorList>
            <person name="Alam M."/>
            <person name="Haque M.S."/>
            <person name="Islam M.S."/>
            <person name="Emdad E.M."/>
            <person name="Islam M.M."/>
            <person name="Ahmed B."/>
            <person name="Halim A."/>
            <person name="Hossen Q.M.M."/>
            <person name="Hossain M.Z."/>
            <person name="Ahmed R."/>
            <person name="Khan M.M."/>
            <person name="Islam R."/>
            <person name="Rashid M.M."/>
            <person name="Khan S.A."/>
            <person name="Rahman M.S."/>
            <person name="Alam M."/>
        </authorList>
    </citation>
    <scope>NUCLEOTIDE SEQUENCE [LARGE SCALE GENOMIC DNA]</scope>
    <source>
        <strain evidence="3">cv. CVL-1</strain>
        <tissue evidence="2">Whole seedling</tissue>
    </source>
</reference>
<organism evidence="2 3">
    <name type="scientific">Corchorus capsularis</name>
    <name type="common">Jute</name>
    <dbReference type="NCBI Taxonomy" id="210143"/>
    <lineage>
        <taxon>Eukaryota</taxon>
        <taxon>Viridiplantae</taxon>
        <taxon>Streptophyta</taxon>
        <taxon>Embryophyta</taxon>
        <taxon>Tracheophyta</taxon>
        <taxon>Spermatophyta</taxon>
        <taxon>Magnoliopsida</taxon>
        <taxon>eudicotyledons</taxon>
        <taxon>Gunneridae</taxon>
        <taxon>Pentapetalae</taxon>
        <taxon>rosids</taxon>
        <taxon>malvids</taxon>
        <taxon>Malvales</taxon>
        <taxon>Malvaceae</taxon>
        <taxon>Grewioideae</taxon>
        <taxon>Apeibeae</taxon>
        <taxon>Corchorus</taxon>
    </lineage>
</organism>